<dbReference type="VEuPathDB" id="TriTrypDB:Tb427_000349900"/>
<sequence>MTDYSFRKAYTELTTKSAAVTAAVTVLNKRNAHLLTLMGINPGEVTYPDDAATANAEDDMSASSRSCIVKPKFAAQINKVCPVGDSDYAKHEAAATKLDTLKSYTPIEDAEVAAHQLSVKIGGKGDVNSGNAPLASRNGCSSNAGHNKGNIDTGMIILGIAPTKSTYTTQTTYLVGGDKETEECAAEEDPETKYFVTAKHLAYTLCRIRNNLPKMPDRPLTKKIKALRAEADVQQLAYLALNGKPTKETTAKQKEEAAENC</sequence>
<organism evidence="1">
    <name type="scientific">Trypanosoma brucei</name>
    <dbReference type="NCBI Taxonomy" id="5691"/>
    <lineage>
        <taxon>Eukaryota</taxon>
        <taxon>Discoba</taxon>
        <taxon>Euglenozoa</taxon>
        <taxon>Kinetoplastea</taxon>
        <taxon>Metakinetoplastina</taxon>
        <taxon>Trypanosomatida</taxon>
        <taxon>Trypanosomatidae</taxon>
        <taxon>Trypanosoma</taxon>
    </lineage>
</organism>
<dbReference type="EMBL" id="KX701782">
    <property type="protein sequence ID" value="APD75738.1"/>
    <property type="molecule type" value="Genomic_DNA"/>
</dbReference>
<accession>A0A1J0RDD5</accession>
<evidence type="ECO:0000313" key="1">
    <source>
        <dbReference type="EMBL" id="APD75738.1"/>
    </source>
</evidence>
<proteinExistence type="predicted"/>
<dbReference type="VEuPathDB" id="TriTrypDB:Tb1125.Tb05.5K5.320"/>
<dbReference type="VEuPathDB" id="TriTrypDB:Tb05.5K5.320"/>
<reference evidence="1" key="1">
    <citation type="submission" date="2016-08" db="EMBL/GenBank/DDBJ databases">
        <title>VSG repertoire of Trypanosoma brucei EATRO 1125.</title>
        <authorList>
            <person name="Cross G.A."/>
        </authorList>
    </citation>
    <scope>NUCLEOTIDE SEQUENCE</scope>
    <source>
        <strain evidence="1">EATRO 1125</strain>
    </source>
</reference>
<dbReference type="AlphaFoldDB" id="A0A1J0RDD5"/>
<name>A0A1J0RDD5_9TRYP</name>
<protein>
    <submittedName>
        <fullName evidence="1">Variant surface glycoprotein 1125.5696</fullName>
    </submittedName>
</protein>